<accession>A0A4R7Q798</accession>
<gene>
    <name evidence="6" type="ORF">BXY82_0920</name>
</gene>
<dbReference type="OrthoDB" id="9802897at2"/>
<keyword evidence="7" id="KW-1185">Reference proteome</keyword>
<dbReference type="Gene3D" id="3.60.15.10">
    <property type="entry name" value="Ribonuclease Z/Hydroxyacylglutathione hydrolase-like"/>
    <property type="match status" value="1"/>
</dbReference>
<dbReference type="InterPro" id="IPR001279">
    <property type="entry name" value="Metallo-B-lactamas"/>
</dbReference>
<keyword evidence="4" id="KW-0862">Zinc</keyword>
<dbReference type="Proteomes" id="UP000294689">
    <property type="component" value="Unassembled WGS sequence"/>
</dbReference>
<dbReference type="RefSeq" id="WP_133756960.1">
    <property type="nucleotide sequence ID" value="NZ_SOBW01000007.1"/>
</dbReference>
<comment type="similarity">
    <text evidence="1">Belongs to the metallo-beta-lactamase superfamily.</text>
</comment>
<dbReference type="EMBL" id="SOBW01000007">
    <property type="protein sequence ID" value="TDU43507.1"/>
    <property type="molecule type" value="Genomic_DNA"/>
</dbReference>
<evidence type="ECO:0000313" key="7">
    <source>
        <dbReference type="Proteomes" id="UP000294689"/>
    </source>
</evidence>
<evidence type="ECO:0000313" key="6">
    <source>
        <dbReference type="EMBL" id="TDU43507.1"/>
    </source>
</evidence>
<dbReference type="GO" id="GO:0046872">
    <property type="term" value="F:metal ion binding"/>
    <property type="evidence" value="ECO:0007669"/>
    <property type="project" value="UniProtKB-KW"/>
</dbReference>
<feature type="domain" description="Metallo-beta-lactamase" evidence="5">
    <location>
        <begin position="42"/>
        <end position="257"/>
    </location>
</feature>
<evidence type="ECO:0000259" key="5">
    <source>
        <dbReference type="SMART" id="SM00849"/>
    </source>
</evidence>
<dbReference type="PANTHER" id="PTHR42978">
    <property type="entry name" value="QUORUM-QUENCHING LACTONASE YTNP-RELATED-RELATED"/>
    <property type="match status" value="1"/>
</dbReference>
<proteinExistence type="inferred from homology"/>
<protein>
    <submittedName>
        <fullName evidence="6">Glyoxylase-like metal-dependent hydrolase (Beta-lactamase superfamily II)</fullName>
    </submittedName>
</protein>
<dbReference type="InterPro" id="IPR036866">
    <property type="entry name" value="RibonucZ/Hydroxyglut_hydro"/>
</dbReference>
<evidence type="ECO:0000256" key="2">
    <source>
        <dbReference type="ARBA" id="ARBA00022723"/>
    </source>
</evidence>
<name>A0A4R7Q798_9FLAO</name>
<dbReference type="InterPro" id="IPR051013">
    <property type="entry name" value="MBL_superfamily_lactonases"/>
</dbReference>
<keyword evidence="3 6" id="KW-0378">Hydrolase</keyword>
<organism evidence="6 7">
    <name type="scientific">Gelidibacter sediminis</name>
    <dbReference type="NCBI Taxonomy" id="1608710"/>
    <lineage>
        <taxon>Bacteria</taxon>
        <taxon>Pseudomonadati</taxon>
        <taxon>Bacteroidota</taxon>
        <taxon>Flavobacteriia</taxon>
        <taxon>Flavobacteriales</taxon>
        <taxon>Flavobacteriaceae</taxon>
        <taxon>Gelidibacter</taxon>
    </lineage>
</organism>
<dbReference type="AlphaFoldDB" id="A0A4R7Q798"/>
<evidence type="ECO:0000256" key="3">
    <source>
        <dbReference type="ARBA" id="ARBA00022801"/>
    </source>
</evidence>
<keyword evidence="2" id="KW-0479">Metal-binding</keyword>
<reference evidence="6 7" key="1">
    <citation type="submission" date="2019-03" db="EMBL/GenBank/DDBJ databases">
        <title>Genomic Encyclopedia of Archaeal and Bacterial Type Strains, Phase II (KMG-II): from individual species to whole genera.</title>
        <authorList>
            <person name="Goeker M."/>
        </authorList>
    </citation>
    <scope>NUCLEOTIDE SEQUENCE [LARGE SCALE GENOMIC DNA]</scope>
    <source>
        <strain evidence="6 7">DSM 28135</strain>
    </source>
</reference>
<comment type="caution">
    <text evidence="6">The sequence shown here is derived from an EMBL/GenBank/DDBJ whole genome shotgun (WGS) entry which is preliminary data.</text>
</comment>
<evidence type="ECO:0000256" key="1">
    <source>
        <dbReference type="ARBA" id="ARBA00007749"/>
    </source>
</evidence>
<dbReference type="GO" id="GO:0016787">
    <property type="term" value="F:hydrolase activity"/>
    <property type="evidence" value="ECO:0007669"/>
    <property type="project" value="UniProtKB-KW"/>
</dbReference>
<dbReference type="Pfam" id="PF00753">
    <property type="entry name" value="Lactamase_B"/>
    <property type="match status" value="1"/>
</dbReference>
<dbReference type="PANTHER" id="PTHR42978:SF6">
    <property type="entry name" value="QUORUM-QUENCHING LACTONASE YTNP-RELATED"/>
    <property type="match status" value="1"/>
</dbReference>
<dbReference type="CDD" id="cd16281">
    <property type="entry name" value="metallo-hydrolase-like_MBL-fold"/>
    <property type="match status" value="1"/>
</dbReference>
<sequence length="287" mass="33150">MKLYPIESGNFKLDGGAMFGVVPKSIWQRTNPADANNMIDIAARCLLIEDGKRLILVDTGMGNKQNDKFFGYYYLWGNDSIDNSLKQLGFHRDDITDVFMTHLHFDHCGGSIQWNKDRTGYEPAFKNAQFWSNTEHWEWATQPNNREKASFLKENILPMQESGQLRFTELPKDKLLKNSDLGFDIFFADGHTDKQMIPLIKYQGKTIAFMADLLPTVGHLPLPFVMGYDTRPLLTLDEKEQFLNTAADENYYLFLEHDAHNQIITVKHTEKGVRLHETFTTRDIFTN</sequence>
<evidence type="ECO:0000256" key="4">
    <source>
        <dbReference type="ARBA" id="ARBA00022833"/>
    </source>
</evidence>
<dbReference type="SUPFAM" id="SSF56281">
    <property type="entry name" value="Metallo-hydrolase/oxidoreductase"/>
    <property type="match status" value="1"/>
</dbReference>
<dbReference type="SMART" id="SM00849">
    <property type="entry name" value="Lactamase_B"/>
    <property type="match status" value="1"/>
</dbReference>